<protein>
    <submittedName>
        <fullName evidence="2">Uncharacterized protein</fullName>
    </submittedName>
</protein>
<reference evidence="2 3" key="1">
    <citation type="submission" date="2015-11" db="EMBL/GenBank/DDBJ databases">
        <title>Draft Genome Sequence of the Strain BR 10303 (Bradyrhizobium sp.) isolated from nodules of Centrolobium paraense.</title>
        <authorList>
            <person name="Zelli J.E."/>
            <person name="Simoes-Araujo J.L."/>
            <person name="Barauna A.C."/>
            <person name="Silva K."/>
        </authorList>
    </citation>
    <scope>NUCLEOTIDE SEQUENCE [LARGE SCALE GENOMIC DNA]</scope>
    <source>
        <strain evidence="2 3">BR 10303</strain>
    </source>
</reference>
<organism evidence="2 3">
    <name type="scientific">Bradyrhizobium macuxiense</name>
    <dbReference type="NCBI Taxonomy" id="1755647"/>
    <lineage>
        <taxon>Bacteria</taxon>
        <taxon>Pseudomonadati</taxon>
        <taxon>Pseudomonadota</taxon>
        <taxon>Alphaproteobacteria</taxon>
        <taxon>Hyphomicrobiales</taxon>
        <taxon>Nitrobacteraceae</taxon>
        <taxon>Bradyrhizobium</taxon>
    </lineage>
</organism>
<keyword evidence="3" id="KW-1185">Reference proteome</keyword>
<feature type="region of interest" description="Disordered" evidence="1">
    <location>
        <begin position="1"/>
        <end position="21"/>
    </location>
</feature>
<comment type="caution">
    <text evidence="2">The sequence shown here is derived from an EMBL/GenBank/DDBJ whole genome shotgun (WGS) entry which is preliminary data.</text>
</comment>
<accession>A0A109K494</accession>
<dbReference type="Proteomes" id="UP000057737">
    <property type="component" value="Unassembled WGS sequence"/>
</dbReference>
<gene>
    <name evidence="2" type="ORF">AS156_29320</name>
</gene>
<feature type="compositionally biased region" description="Basic and acidic residues" evidence="1">
    <location>
        <begin position="1"/>
        <end position="20"/>
    </location>
</feature>
<dbReference type="EMBL" id="LNCU01000019">
    <property type="protein sequence ID" value="KWV60480.1"/>
    <property type="molecule type" value="Genomic_DNA"/>
</dbReference>
<proteinExistence type="predicted"/>
<evidence type="ECO:0000313" key="3">
    <source>
        <dbReference type="Proteomes" id="UP000057737"/>
    </source>
</evidence>
<evidence type="ECO:0000256" key="1">
    <source>
        <dbReference type="SAM" id="MobiDB-lite"/>
    </source>
</evidence>
<dbReference type="AlphaFoldDB" id="A0A109K494"/>
<name>A0A109K494_9BRAD</name>
<evidence type="ECO:0000313" key="2">
    <source>
        <dbReference type="EMBL" id="KWV60480.1"/>
    </source>
</evidence>
<sequence length="66" mass="7317">MPHEPPDQGRRHRPDPKDTAGKMADAVSYLCRVAVEEGLEIVVPDLLGVRRKLEEIANSECHCSGH</sequence>